<evidence type="ECO:0000259" key="16">
    <source>
        <dbReference type="Pfam" id="PF17432"/>
    </source>
</evidence>
<gene>
    <name evidence="18" type="primary">pepN</name>
    <name evidence="18" type="ORF">GSUB_09000</name>
</gene>
<evidence type="ECO:0000256" key="5">
    <source>
        <dbReference type="ARBA" id="ARBA00015611"/>
    </source>
</evidence>
<dbReference type="Gene3D" id="1.25.50.10">
    <property type="entry name" value="Peptidase M1, alanyl aminopeptidase, C-terminal domain"/>
    <property type="match status" value="1"/>
</dbReference>
<feature type="domain" description="Peptidase M1 alanyl aminopeptidase C-terminal" evidence="16">
    <location>
        <begin position="557"/>
        <end position="880"/>
    </location>
</feature>
<sequence length="886" mass="101152">MKKNKALRLEDYRPASYLVDSVDLRFELDPAATLVRATLAMRRNPEADAKEDQLILNGKHLDLRSIRLDERELDTDHFQVDDEHLVIEGVPQAFTLETEVIIHPEKNTALEGLYLSGGNFCTQCEPEGFRRITYFPDRPDVMATYRVTLVAQREQFPVLLSNGNLVAHGDLDAGRHFAEWEDPFRKPSYLFALVGGKLSCLEDSYTTASGRSITLQVYADARHLGQCAHAMKSLKQAMRWDEQRFGLECDLNQYMIVAADDFNMGAMENKGLNIFNSKYVLAASETATDADFQNITSVIGHEYFHNWTGNRVTCRDWFQLSLKEGLTVFRDQEFSADMTARPIQRISDARIIRGPQFAEDAGPMAHPVRPRSYVEINNFYTLTVYNKGAEVSRMIHTLLGEKAFRGGMDLYFQRHDGQAVTTEDFVRAMEDASGIDLSQFRLWYEQAGTPEVQVERHYDAEQKRYCLTFTQSCPPTPGQPRKEPFHIPIAVGLLDRKGRSMHLQLEGESRAKETRDRVLSLTRTRQTFEFVDVKQEPVPSLLRGFSAPVKMKCDYADEELAFLAGHDEDEFNRWDAGQQLAVRILLRLVDDLREGRPLHADNRLSDALRDTLENPHLDRAFKAQCLILPDENYLADQMDVADPSAIHHARQWLREHLAADLRKTFLNTWQDNLEADPKQVDAATVGRRSLKNACLSYLSLLDEEIFIELCANQAQLAHNMTDVLAALGILTHRDSPQREEQIAAFYRQWKSEPLVIDKWLSLQAQSSLPQTPEIVESLLQHEAFNIKNPNRVRALIGAFCQGNPYHFHAEDGRGYAFLADRILEIDSFNPQVAARLTTPLGRWRRYDPKRQQMMKAQLERIAAREDLSRDVGEIVEKSLASSESDS</sequence>
<keyword evidence="11" id="KW-0482">Metalloprotease</keyword>
<dbReference type="InterPro" id="IPR038438">
    <property type="entry name" value="PepN_Ig-like_sf"/>
</dbReference>
<dbReference type="GO" id="GO:0006508">
    <property type="term" value="P:proteolysis"/>
    <property type="evidence" value="ECO:0007669"/>
    <property type="project" value="UniProtKB-KW"/>
</dbReference>
<dbReference type="NCBIfam" id="TIGR02414">
    <property type="entry name" value="pepN_proteo"/>
    <property type="match status" value="1"/>
</dbReference>
<keyword evidence="8" id="KW-0479">Metal-binding</keyword>
<dbReference type="AlphaFoldDB" id="A0A0B5FKR4"/>
<dbReference type="InterPro" id="IPR012779">
    <property type="entry name" value="Peptidase_M1_pepN"/>
</dbReference>
<evidence type="ECO:0000256" key="7">
    <source>
        <dbReference type="ARBA" id="ARBA00022670"/>
    </source>
</evidence>
<dbReference type="FunFam" id="2.60.40.1840:FF:000001">
    <property type="entry name" value="Aminopeptidase N"/>
    <property type="match status" value="1"/>
</dbReference>
<dbReference type="EC" id="3.4.11.2" evidence="4"/>
<comment type="similarity">
    <text evidence="3">Belongs to the peptidase M1 family.</text>
</comment>
<evidence type="ECO:0000259" key="15">
    <source>
        <dbReference type="Pfam" id="PF11940"/>
    </source>
</evidence>
<dbReference type="GO" id="GO:0016285">
    <property type="term" value="F:alanyl aminopeptidase activity"/>
    <property type="evidence" value="ECO:0007669"/>
    <property type="project" value="UniProtKB-EC"/>
</dbReference>
<evidence type="ECO:0000313" key="19">
    <source>
        <dbReference type="Proteomes" id="UP000035036"/>
    </source>
</evidence>
<accession>A0A0B5FKR4</accession>
<dbReference type="EMBL" id="CP010311">
    <property type="protein sequence ID" value="AJF07983.1"/>
    <property type="molecule type" value="Genomic_DNA"/>
</dbReference>
<evidence type="ECO:0000256" key="2">
    <source>
        <dbReference type="ARBA" id="ARBA00001947"/>
    </source>
</evidence>
<evidence type="ECO:0000256" key="9">
    <source>
        <dbReference type="ARBA" id="ARBA00022801"/>
    </source>
</evidence>
<keyword evidence="6 18" id="KW-0031">Aminopeptidase</keyword>
<dbReference type="InterPro" id="IPR037144">
    <property type="entry name" value="Peptidase_M1_pepN_C_sf"/>
</dbReference>
<dbReference type="InterPro" id="IPR014782">
    <property type="entry name" value="Peptidase_M1_dom"/>
</dbReference>
<evidence type="ECO:0000259" key="17">
    <source>
        <dbReference type="Pfam" id="PF17900"/>
    </source>
</evidence>
<evidence type="ECO:0000313" key="18">
    <source>
        <dbReference type="EMBL" id="AJF07983.1"/>
    </source>
</evidence>
<keyword evidence="7" id="KW-0645">Protease</keyword>
<dbReference type="SUPFAM" id="SSF63737">
    <property type="entry name" value="Leukotriene A4 hydrolase N-terminal domain"/>
    <property type="match status" value="1"/>
</dbReference>
<evidence type="ECO:0000256" key="12">
    <source>
        <dbReference type="ARBA" id="ARBA00029840"/>
    </source>
</evidence>
<feature type="domain" description="Aminopeptidase N-like N-terminal" evidence="17">
    <location>
        <begin position="23"/>
        <end position="190"/>
    </location>
</feature>
<dbReference type="PANTHER" id="PTHR46322:SF1">
    <property type="entry name" value="PUROMYCIN-SENSITIVE AMINOPEPTIDASE"/>
    <property type="match status" value="1"/>
</dbReference>
<feature type="domain" description="Peptidase M1 alanyl aminopeptidase Ig-like fold" evidence="15">
    <location>
        <begin position="448"/>
        <end position="552"/>
    </location>
</feature>
<dbReference type="InterPro" id="IPR035414">
    <property type="entry name" value="Peptidase_M1_pepN_Ig-like"/>
</dbReference>
<dbReference type="PANTHER" id="PTHR46322">
    <property type="entry name" value="PUROMYCIN-SENSITIVE AMINOPEPTIDASE"/>
    <property type="match status" value="1"/>
</dbReference>
<dbReference type="GO" id="GO:0008237">
    <property type="term" value="F:metallopeptidase activity"/>
    <property type="evidence" value="ECO:0007669"/>
    <property type="project" value="UniProtKB-KW"/>
</dbReference>
<name>A0A0B5FKR4_9BACT</name>
<feature type="domain" description="Peptidase M1 membrane alanine aminopeptidase" evidence="14">
    <location>
        <begin position="230"/>
        <end position="440"/>
    </location>
</feature>
<evidence type="ECO:0000256" key="10">
    <source>
        <dbReference type="ARBA" id="ARBA00022833"/>
    </source>
</evidence>
<dbReference type="Pfam" id="PF01433">
    <property type="entry name" value="Peptidase_M1"/>
    <property type="match status" value="1"/>
</dbReference>
<dbReference type="InterPro" id="IPR042097">
    <property type="entry name" value="Aminopeptidase_N-like_N_sf"/>
</dbReference>
<evidence type="ECO:0000256" key="13">
    <source>
        <dbReference type="ARBA" id="ARBA00059739"/>
    </source>
</evidence>
<dbReference type="Gene3D" id="1.10.390.10">
    <property type="entry name" value="Neutral Protease Domain 2"/>
    <property type="match status" value="1"/>
</dbReference>
<dbReference type="FunFam" id="2.60.40.1730:FF:000005">
    <property type="entry name" value="Aminopeptidase N"/>
    <property type="match status" value="1"/>
</dbReference>
<comment type="function">
    <text evidence="13">Aminopeptidase N is involved in the degradation of intracellular peptides generated by protein breakdown during normal growth as well as in response to nutrient starvation.</text>
</comment>
<comment type="catalytic activity">
    <reaction evidence="1">
        <text>Release of an N-terminal amino acid, Xaa-|-Yaa- from a peptide, amide or arylamide. Xaa is preferably Ala, but may be most amino acids including Pro (slow action). When a terminal hydrophobic residue is followed by a prolyl residue, the two may be released as an intact Xaa-Pro dipeptide.</text>
        <dbReference type="EC" id="3.4.11.2"/>
    </reaction>
</comment>
<dbReference type="Gene3D" id="3.30.2010.30">
    <property type="match status" value="1"/>
</dbReference>
<protein>
    <recommendedName>
        <fullName evidence="5">Aminopeptidase N</fullName>
        <ecNumber evidence="4">3.4.11.2</ecNumber>
    </recommendedName>
    <alternativeName>
        <fullName evidence="12">Alpha-aminoacylpeptide hydrolase</fullName>
    </alternativeName>
</protein>
<dbReference type="Pfam" id="PF17432">
    <property type="entry name" value="DUF3458_C"/>
    <property type="match status" value="1"/>
</dbReference>
<dbReference type="PRINTS" id="PR00756">
    <property type="entry name" value="ALADIPTASE"/>
</dbReference>
<evidence type="ECO:0000256" key="4">
    <source>
        <dbReference type="ARBA" id="ARBA00012564"/>
    </source>
</evidence>
<dbReference type="MEROPS" id="M01.005"/>
<keyword evidence="10" id="KW-0862">Zinc</keyword>
<evidence type="ECO:0000256" key="6">
    <source>
        <dbReference type="ARBA" id="ARBA00022438"/>
    </source>
</evidence>
<dbReference type="Pfam" id="PF11940">
    <property type="entry name" value="DUF3458"/>
    <property type="match status" value="1"/>
</dbReference>
<evidence type="ECO:0000256" key="1">
    <source>
        <dbReference type="ARBA" id="ARBA00000098"/>
    </source>
</evidence>
<dbReference type="InterPro" id="IPR045357">
    <property type="entry name" value="Aminopeptidase_N-like_N"/>
</dbReference>
<dbReference type="Gene3D" id="2.60.40.1730">
    <property type="entry name" value="tricorn interacting facor f3 domain"/>
    <property type="match status" value="1"/>
</dbReference>
<dbReference type="SUPFAM" id="SSF55486">
    <property type="entry name" value="Metalloproteases ('zincins'), catalytic domain"/>
    <property type="match status" value="1"/>
</dbReference>
<evidence type="ECO:0000256" key="8">
    <source>
        <dbReference type="ARBA" id="ARBA00022723"/>
    </source>
</evidence>
<dbReference type="STRING" id="483547.GSUB_09000"/>
<dbReference type="Gene3D" id="2.60.40.1840">
    <property type="match status" value="1"/>
</dbReference>
<dbReference type="OrthoDB" id="9816201at2"/>
<organism evidence="18 19">
    <name type="scientific">Geoalkalibacter subterraneus</name>
    <dbReference type="NCBI Taxonomy" id="483547"/>
    <lineage>
        <taxon>Bacteria</taxon>
        <taxon>Pseudomonadati</taxon>
        <taxon>Thermodesulfobacteriota</taxon>
        <taxon>Desulfuromonadia</taxon>
        <taxon>Desulfuromonadales</taxon>
        <taxon>Geoalkalibacteraceae</taxon>
        <taxon>Geoalkalibacter</taxon>
    </lineage>
</organism>
<dbReference type="Pfam" id="PF17900">
    <property type="entry name" value="Peptidase_M1_N"/>
    <property type="match status" value="1"/>
</dbReference>
<dbReference type="InterPro" id="IPR027268">
    <property type="entry name" value="Peptidase_M4/M1_CTD_sf"/>
</dbReference>
<proteinExistence type="inferred from homology"/>
<dbReference type="CDD" id="cd09600">
    <property type="entry name" value="M1_APN"/>
    <property type="match status" value="1"/>
</dbReference>
<keyword evidence="9" id="KW-0378">Hydrolase</keyword>
<dbReference type="HOGENOM" id="CLU_007993_2_0_7"/>
<dbReference type="FunFam" id="3.30.2010.30:FF:000002">
    <property type="entry name" value="Putative aminopeptidase N"/>
    <property type="match status" value="1"/>
</dbReference>
<evidence type="ECO:0000259" key="14">
    <source>
        <dbReference type="Pfam" id="PF01433"/>
    </source>
</evidence>
<evidence type="ECO:0000256" key="11">
    <source>
        <dbReference type="ARBA" id="ARBA00023049"/>
    </source>
</evidence>
<dbReference type="InterPro" id="IPR001930">
    <property type="entry name" value="Peptidase_M1"/>
</dbReference>
<dbReference type="FunFam" id="1.10.390.10:FF:000002">
    <property type="entry name" value="Aminopeptidase N"/>
    <property type="match status" value="1"/>
</dbReference>
<dbReference type="KEGG" id="gsb:GSUB_09000"/>
<reference evidence="18 19" key="1">
    <citation type="journal article" date="2015" name="Genome Announc.">
        <title>Genomes of Geoalkalibacter ferrihydriticus Z-0531T and Geoalkalibacter subterraneus Red1T, Two Haloalkaliphilic Metal-Reducing Deltaproteobacteria.</title>
        <authorList>
            <person name="Badalamenti J.P."/>
            <person name="Krajmalnik-Brown R."/>
            <person name="Torres C.I."/>
            <person name="Bond D.R."/>
        </authorList>
    </citation>
    <scope>NUCLEOTIDE SEQUENCE [LARGE SCALE GENOMIC DNA]</scope>
    <source>
        <strain evidence="18 19">Red1</strain>
    </source>
</reference>
<dbReference type="InterPro" id="IPR024601">
    <property type="entry name" value="Peptidase_M1_pepN_C"/>
</dbReference>
<dbReference type="Proteomes" id="UP000035036">
    <property type="component" value="Chromosome"/>
</dbReference>
<dbReference type="GO" id="GO:0008270">
    <property type="term" value="F:zinc ion binding"/>
    <property type="evidence" value="ECO:0007669"/>
    <property type="project" value="InterPro"/>
</dbReference>
<keyword evidence="19" id="KW-1185">Reference proteome</keyword>
<evidence type="ECO:0000256" key="3">
    <source>
        <dbReference type="ARBA" id="ARBA00010136"/>
    </source>
</evidence>
<comment type="cofactor">
    <cofactor evidence="2">
        <name>Zn(2+)</name>
        <dbReference type="ChEBI" id="CHEBI:29105"/>
    </cofactor>
</comment>